<dbReference type="InterPro" id="IPR053896">
    <property type="entry name" value="BTN3A2-like_Ig-C"/>
</dbReference>
<dbReference type="GO" id="GO:0050852">
    <property type="term" value="P:T cell receptor signaling pathway"/>
    <property type="evidence" value="ECO:0007669"/>
    <property type="project" value="TreeGrafter"/>
</dbReference>
<keyword evidence="14" id="KW-1185">Reference proteome</keyword>
<keyword evidence="7" id="KW-0325">Glycoprotein</keyword>
<evidence type="ECO:0000313" key="13">
    <source>
        <dbReference type="Ensembl" id="ENSPKIP00000037443.1"/>
    </source>
</evidence>
<reference evidence="13" key="2">
    <citation type="submission" date="2025-09" db="UniProtKB">
        <authorList>
            <consortium name="Ensembl"/>
        </authorList>
    </citation>
    <scope>IDENTIFICATION</scope>
</reference>
<reference evidence="13" key="1">
    <citation type="submission" date="2025-08" db="UniProtKB">
        <authorList>
            <consortium name="Ensembl"/>
        </authorList>
    </citation>
    <scope>IDENTIFICATION</scope>
</reference>
<evidence type="ECO:0000256" key="3">
    <source>
        <dbReference type="ARBA" id="ARBA00022729"/>
    </source>
</evidence>
<evidence type="ECO:0000256" key="2">
    <source>
        <dbReference type="ARBA" id="ARBA00022692"/>
    </source>
</evidence>
<feature type="region of interest" description="Disordered" evidence="10">
    <location>
        <begin position="295"/>
        <end position="318"/>
    </location>
</feature>
<evidence type="ECO:0000256" key="7">
    <source>
        <dbReference type="ARBA" id="ARBA00023180"/>
    </source>
</evidence>
<evidence type="ECO:0000256" key="6">
    <source>
        <dbReference type="ARBA" id="ARBA00023157"/>
    </source>
</evidence>
<evidence type="ECO:0000256" key="1">
    <source>
        <dbReference type="ARBA" id="ARBA00004370"/>
    </source>
</evidence>
<dbReference type="GeneTree" id="ENSGT00940000154641"/>
<dbReference type="SMART" id="SM00409">
    <property type="entry name" value="IG"/>
    <property type="match status" value="2"/>
</dbReference>
<dbReference type="Gene3D" id="2.60.40.10">
    <property type="entry name" value="Immunoglobulins"/>
    <property type="match status" value="2"/>
</dbReference>
<feature type="domain" description="Ig-like" evidence="12">
    <location>
        <begin position="29"/>
        <end position="139"/>
    </location>
</feature>
<dbReference type="InterPro" id="IPR003599">
    <property type="entry name" value="Ig_sub"/>
</dbReference>
<dbReference type="FunFam" id="2.60.40.10:FF:000088">
    <property type="entry name" value="Butyrophilin subfamily 1 member A1"/>
    <property type="match status" value="1"/>
</dbReference>
<evidence type="ECO:0000256" key="8">
    <source>
        <dbReference type="ARBA" id="ARBA00023319"/>
    </source>
</evidence>
<dbReference type="SMART" id="SM00407">
    <property type="entry name" value="IGc1"/>
    <property type="match status" value="1"/>
</dbReference>
<evidence type="ECO:0000256" key="4">
    <source>
        <dbReference type="ARBA" id="ARBA00022989"/>
    </source>
</evidence>
<dbReference type="CDD" id="cd00098">
    <property type="entry name" value="IgC1"/>
    <property type="match status" value="1"/>
</dbReference>
<protein>
    <submittedName>
        <fullName evidence="13">CD276 molecule</fullName>
    </submittedName>
</protein>
<keyword evidence="6" id="KW-1015">Disulfide bond</keyword>
<keyword evidence="2 11" id="KW-0812">Transmembrane</keyword>
<keyword evidence="3" id="KW-0732">Signal</keyword>
<evidence type="ECO:0000256" key="11">
    <source>
        <dbReference type="SAM" id="Phobius"/>
    </source>
</evidence>
<dbReference type="InterPro" id="IPR036179">
    <property type="entry name" value="Ig-like_dom_sf"/>
</dbReference>
<evidence type="ECO:0000259" key="12">
    <source>
        <dbReference type="PROSITE" id="PS50835"/>
    </source>
</evidence>
<dbReference type="STRING" id="1676925.ENSPKIP00000037443"/>
<evidence type="ECO:0000256" key="9">
    <source>
        <dbReference type="ARBA" id="ARBA00038221"/>
    </source>
</evidence>
<dbReference type="GO" id="GO:0005102">
    <property type="term" value="F:signaling receptor binding"/>
    <property type="evidence" value="ECO:0007669"/>
    <property type="project" value="TreeGrafter"/>
</dbReference>
<feature type="transmembrane region" description="Helical" evidence="11">
    <location>
        <begin position="12"/>
        <end position="34"/>
    </location>
</feature>
<comment type="subcellular location">
    <subcellularLocation>
        <location evidence="1">Membrane</location>
    </subcellularLocation>
</comment>
<dbReference type="GO" id="GO:0009897">
    <property type="term" value="C:external side of plasma membrane"/>
    <property type="evidence" value="ECO:0007669"/>
    <property type="project" value="TreeGrafter"/>
</dbReference>
<feature type="domain" description="Ig-like" evidence="12">
    <location>
        <begin position="160"/>
        <end position="251"/>
    </location>
</feature>
<dbReference type="GO" id="GO:1903037">
    <property type="term" value="P:regulation of leukocyte cell-cell adhesion"/>
    <property type="evidence" value="ECO:0007669"/>
    <property type="project" value="UniProtKB-ARBA"/>
</dbReference>
<keyword evidence="4 11" id="KW-1133">Transmembrane helix</keyword>
<dbReference type="InterPro" id="IPR050504">
    <property type="entry name" value="IgSF_BTN/MOG"/>
</dbReference>
<dbReference type="InterPro" id="IPR007110">
    <property type="entry name" value="Ig-like_dom"/>
</dbReference>
<dbReference type="PROSITE" id="PS50835">
    <property type="entry name" value="IG_LIKE"/>
    <property type="match status" value="2"/>
</dbReference>
<dbReference type="PANTHER" id="PTHR24100">
    <property type="entry name" value="BUTYROPHILIN"/>
    <property type="match status" value="1"/>
</dbReference>
<evidence type="ECO:0000313" key="14">
    <source>
        <dbReference type="Proteomes" id="UP000261540"/>
    </source>
</evidence>
<dbReference type="SUPFAM" id="SSF48726">
    <property type="entry name" value="Immunoglobulin"/>
    <property type="match status" value="2"/>
</dbReference>
<keyword evidence="5 11" id="KW-0472">Membrane</keyword>
<proteinExistence type="inferred from homology"/>
<sequence length="318" mass="33982">MKNPTTSAAKEILTLCAMSAMGLLTFLIPTLLGLQTCAGFQVQVPELPVVALFGQDATLNCSYGPSGTSSLSELTVFWQLTDSRRVVHGFWGGRDQLAEQGQAFTNRTRLFHAELGSGNASLQLRAVRVADSAGFTCFVRLGMYNSGSMLLQVAAPFSRPVVDLQSGLNLRPGSLVSLACMAHGGFPEAEMQWLDGRGHTLNDNVTTSQVANEEGLFSVHSVLRVVLEPNSNYSCRLRNPLLRQEAHASVTMTAQGPAFPLVALWATVSLAVCLVGLLVALAVICRRKIKESCEEARAAAEGDPEEAESKSAMVPANS</sequence>
<dbReference type="GO" id="GO:0001817">
    <property type="term" value="P:regulation of cytokine production"/>
    <property type="evidence" value="ECO:0007669"/>
    <property type="project" value="TreeGrafter"/>
</dbReference>
<dbReference type="FunFam" id="2.60.40.10:FF:000142">
    <property type="entry name" value="V-set domain-containing T-cell activation inhibitor 1"/>
    <property type="match status" value="1"/>
</dbReference>
<dbReference type="InterPro" id="IPR013783">
    <property type="entry name" value="Ig-like_fold"/>
</dbReference>
<evidence type="ECO:0000256" key="10">
    <source>
        <dbReference type="SAM" id="MobiDB-lite"/>
    </source>
</evidence>
<accession>A0A3B3T4Q0</accession>
<name>A0A3B3T4Q0_9TELE</name>
<dbReference type="InterPro" id="IPR003597">
    <property type="entry name" value="Ig_C1-set"/>
</dbReference>
<keyword evidence="8" id="KW-0393">Immunoglobulin domain</keyword>
<evidence type="ECO:0000256" key="5">
    <source>
        <dbReference type="ARBA" id="ARBA00023136"/>
    </source>
</evidence>
<dbReference type="Proteomes" id="UP000261540">
    <property type="component" value="Unplaced"/>
</dbReference>
<dbReference type="Ensembl" id="ENSPKIT00000018408.1">
    <property type="protein sequence ID" value="ENSPKIP00000037443.1"/>
    <property type="gene ID" value="ENSPKIG00000015613.1"/>
</dbReference>
<dbReference type="Pfam" id="PF22705">
    <property type="entry name" value="C2-set_3"/>
    <property type="match status" value="1"/>
</dbReference>
<organism evidence="13 14">
    <name type="scientific">Paramormyrops kingsleyae</name>
    <dbReference type="NCBI Taxonomy" id="1676925"/>
    <lineage>
        <taxon>Eukaryota</taxon>
        <taxon>Metazoa</taxon>
        <taxon>Chordata</taxon>
        <taxon>Craniata</taxon>
        <taxon>Vertebrata</taxon>
        <taxon>Euteleostomi</taxon>
        <taxon>Actinopterygii</taxon>
        <taxon>Neopterygii</taxon>
        <taxon>Teleostei</taxon>
        <taxon>Osteoglossocephala</taxon>
        <taxon>Osteoglossomorpha</taxon>
        <taxon>Osteoglossiformes</taxon>
        <taxon>Mormyridae</taxon>
        <taxon>Paramormyrops</taxon>
    </lineage>
</organism>
<dbReference type="PANTHER" id="PTHR24100:SF155">
    <property type="entry name" value="CD276 ANTIGEN"/>
    <property type="match status" value="1"/>
</dbReference>
<dbReference type="GO" id="GO:0042110">
    <property type="term" value="P:T cell activation"/>
    <property type="evidence" value="ECO:0007669"/>
    <property type="project" value="UniProtKB-ARBA"/>
</dbReference>
<comment type="similarity">
    <text evidence="9">Belongs to the SKINT family.</text>
</comment>
<feature type="transmembrane region" description="Helical" evidence="11">
    <location>
        <begin position="262"/>
        <end position="284"/>
    </location>
</feature>
<dbReference type="GO" id="GO:0050863">
    <property type="term" value="P:regulation of T cell activation"/>
    <property type="evidence" value="ECO:0007669"/>
    <property type="project" value="UniProtKB-ARBA"/>
</dbReference>
<dbReference type="AlphaFoldDB" id="A0A3B3T4Q0"/>